<dbReference type="AlphaFoldDB" id="A1R7A8"/>
<dbReference type="KEGG" id="aau:AAur_2388"/>
<feature type="domain" description="ERAP1-like C-terminal" evidence="16">
    <location>
        <begin position="909"/>
        <end position="1220"/>
    </location>
</feature>
<keyword evidence="19" id="KW-1185">Reference proteome</keyword>
<evidence type="ECO:0000256" key="1">
    <source>
        <dbReference type="ARBA" id="ARBA00000098"/>
    </source>
</evidence>
<dbReference type="eggNOG" id="COG0308">
    <property type="taxonomic scope" value="Bacteria"/>
</dbReference>
<dbReference type="InterPro" id="IPR042097">
    <property type="entry name" value="Aminopeptidase_N-like_N_sf"/>
</dbReference>
<dbReference type="InterPro" id="IPR012778">
    <property type="entry name" value="Pept_M1_aminopeptidase"/>
</dbReference>
<dbReference type="GO" id="GO:0005737">
    <property type="term" value="C:cytoplasm"/>
    <property type="evidence" value="ECO:0007669"/>
    <property type="project" value="TreeGrafter"/>
</dbReference>
<comment type="similarity">
    <text evidence="3">Belongs to the peptidase M1 family.</text>
</comment>
<evidence type="ECO:0000313" key="19">
    <source>
        <dbReference type="Proteomes" id="UP000000637"/>
    </source>
</evidence>
<dbReference type="GO" id="GO:0070006">
    <property type="term" value="F:metalloaminopeptidase activity"/>
    <property type="evidence" value="ECO:0007669"/>
    <property type="project" value="TreeGrafter"/>
</dbReference>
<evidence type="ECO:0000256" key="5">
    <source>
        <dbReference type="ARBA" id="ARBA00015611"/>
    </source>
</evidence>
<dbReference type="InterPro" id="IPR014782">
    <property type="entry name" value="Peptidase_M1_dom"/>
</dbReference>
<dbReference type="SUPFAM" id="SSF55486">
    <property type="entry name" value="Metalloproteases ('zincins'), catalytic domain"/>
    <property type="match status" value="1"/>
</dbReference>
<dbReference type="InterPro" id="IPR045357">
    <property type="entry name" value="Aminopeptidase_N-like_N"/>
</dbReference>
<comment type="cofactor">
    <cofactor evidence="2">
        <name>Zn(2+)</name>
        <dbReference type="ChEBI" id="CHEBI:29105"/>
    </cofactor>
</comment>
<dbReference type="GO" id="GO:0006508">
    <property type="term" value="P:proteolysis"/>
    <property type="evidence" value="ECO:0007669"/>
    <property type="project" value="UniProtKB-KW"/>
</dbReference>
<evidence type="ECO:0000256" key="7">
    <source>
        <dbReference type="ARBA" id="ARBA00022670"/>
    </source>
</evidence>
<feature type="region of interest" description="Disordered" evidence="14">
    <location>
        <begin position="536"/>
        <end position="555"/>
    </location>
</feature>
<gene>
    <name evidence="18" type="primary">pepN</name>
    <name evidence="18" type="ordered locus">AAur_2388</name>
</gene>
<evidence type="ECO:0000259" key="17">
    <source>
        <dbReference type="Pfam" id="PF17900"/>
    </source>
</evidence>
<evidence type="ECO:0000256" key="2">
    <source>
        <dbReference type="ARBA" id="ARBA00001947"/>
    </source>
</evidence>
<feature type="domain" description="Aminopeptidase N-like N-terminal" evidence="17">
    <location>
        <begin position="398"/>
        <end position="570"/>
    </location>
</feature>
<dbReference type="Gene3D" id="2.60.40.1730">
    <property type="entry name" value="tricorn interacting facor f3 domain"/>
    <property type="match status" value="1"/>
</dbReference>
<proteinExistence type="inferred from homology"/>
<evidence type="ECO:0000259" key="16">
    <source>
        <dbReference type="Pfam" id="PF11838"/>
    </source>
</evidence>
<protein>
    <recommendedName>
        <fullName evidence="5">Aminopeptidase N</fullName>
        <ecNumber evidence="4">3.4.11.2</ecNumber>
    </recommendedName>
    <alternativeName>
        <fullName evidence="12">Alanine aminopeptidase</fullName>
    </alternativeName>
    <alternativeName>
        <fullName evidence="13">Lysyl aminopeptidase</fullName>
    </alternativeName>
</protein>
<dbReference type="GO" id="GO:0016285">
    <property type="term" value="F:alanyl aminopeptidase activity"/>
    <property type="evidence" value="ECO:0007669"/>
    <property type="project" value="UniProtKB-EC"/>
</dbReference>
<keyword evidence="8" id="KW-0479">Metal-binding</keyword>
<dbReference type="NCBIfam" id="TIGR02412">
    <property type="entry name" value="pepN_strep_liv"/>
    <property type="match status" value="1"/>
</dbReference>
<dbReference type="STRING" id="290340.AAur_2388"/>
<evidence type="ECO:0000259" key="15">
    <source>
        <dbReference type="Pfam" id="PF01433"/>
    </source>
</evidence>
<evidence type="ECO:0000256" key="3">
    <source>
        <dbReference type="ARBA" id="ARBA00010136"/>
    </source>
</evidence>
<feature type="compositionally biased region" description="Basic and acidic residues" evidence="14">
    <location>
        <begin position="123"/>
        <end position="146"/>
    </location>
</feature>
<keyword evidence="7" id="KW-0645">Protease</keyword>
<dbReference type="FunFam" id="2.60.40.1730:FF:000010">
    <property type="entry name" value="Putative aminopeptidase N"/>
    <property type="match status" value="1"/>
</dbReference>
<dbReference type="InterPro" id="IPR001930">
    <property type="entry name" value="Peptidase_M1"/>
</dbReference>
<name>A1R7A8_PAEAT</name>
<dbReference type="GO" id="GO:0008270">
    <property type="term" value="F:zinc ion binding"/>
    <property type="evidence" value="ECO:0007669"/>
    <property type="project" value="InterPro"/>
</dbReference>
<dbReference type="GO" id="GO:0043171">
    <property type="term" value="P:peptide catabolic process"/>
    <property type="evidence" value="ECO:0007669"/>
    <property type="project" value="TreeGrafter"/>
</dbReference>
<keyword evidence="6 18" id="KW-0031">Aminopeptidase</keyword>
<evidence type="ECO:0000256" key="13">
    <source>
        <dbReference type="ARBA" id="ARBA00031533"/>
    </source>
</evidence>
<dbReference type="InterPro" id="IPR024571">
    <property type="entry name" value="ERAP1-like_C_dom"/>
</dbReference>
<dbReference type="CDD" id="cd09602">
    <property type="entry name" value="M1_APN"/>
    <property type="match status" value="1"/>
</dbReference>
<evidence type="ECO:0000256" key="4">
    <source>
        <dbReference type="ARBA" id="ARBA00012564"/>
    </source>
</evidence>
<feature type="region of interest" description="Disordered" evidence="14">
    <location>
        <begin position="219"/>
        <end position="287"/>
    </location>
</feature>
<dbReference type="Pfam" id="PF01433">
    <property type="entry name" value="Peptidase_M1"/>
    <property type="match status" value="1"/>
</dbReference>
<reference evidence="18 19" key="1">
    <citation type="journal article" date="2006" name="PLoS Genet.">
        <title>Secrets of soil survival revealed by the genome sequence of Arthrobacter aurescens TC1.</title>
        <authorList>
            <person name="Mongodin E.F."/>
            <person name="Shapir N."/>
            <person name="Daugherty S.C."/>
            <person name="DeBoy R.T."/>
            <person name="Emerson J.B."/>
            <person name="Shvartzbeyn A."/>
            <person name="Radune D."/>
            <person name="Vamathevan J."/>
            <person name="Riggs F."/>
            <person name="Grinberg V."/>
            <person name="Khouri H."/>
            <person name="Wackett L.P."/>
            <person name="Nelson K.E."/>
            <person name="Sadowsky M.J."/>
        </authorList>
    </citation>
    <scope>NUCLEOTIDE SEQUENCE [LARGE SCALE GENOMIC DNA]</scope>
    <source>
        <strain evidence="18 19">TC1</strain>
    </source>
</reference>
<dbReference type="InterPro" id="IPR050344">
    <property type="entry name" value="Peptidase_M1_aminopeptidases"/>
</dbReference>
<feature type="compositionally biased region" description="Basic and acidic residues" evidence="14">
    <location>
        <begin position="81"/>
        <end position="92"/>
    </location>
</feature>
<dbReference type="PANTHER" id="PTHR11533">
    <property type="entry name" value="PROTEASE M1 ZINC METALLOPROTEASE"/>
    <property type="match status" value="1"/>
</dbReference>
<feature type="domain" description="Peptidase M1 membrane alanine aminopeptidase" evidence="15">
    <location>
        <begin position="614"/>
        <end position="822"/>
    </location>
</feature>
<dbReference type="Pfam" id="PF11838">
    <property type="entry name" value="ERAP1_C"/>
    <property type="match status" value="1"/>
</dbReference>
<keyword evidence="11" id="KW-0482">Metalloprotease</keyword>
<dbReference type="PANTHER" id="PTHR11533:SF174">
    <property type="entry name" value="PUROMYCIN-SENSITIVE AMINOPEPTIDASE-RELATED"/>
    <property type="match status" value="1"/>
</dbReference>
<dbReference type="PRINTS" id="PR00756">
    <property type="entry name" value="ALADIPTASE"/>
</dbReference>
<evidence type="ECO:0000256" key="9">
    <source>
        <dbReference type="ARBA" id="ARBA00022801"/>
    </source>
</evidence>
<dbReference type="InterPro" id="IPR027268">
    <property type="entry name" value="Peptidase_M4/M1_CTD_sf"/>
</dbReference>
<dbReference type="EC" id="3.4.11.2" evidence="4"/>
<evidence type="ECO:0000256" key="11">
    <source>
        <dbReference type="ARBA" id="ARBA00023049"/>
    </source>
</evidence>
<dbReference type="Proteomes" id="UP000000637">
    <property type="component" value="Chromosome"/>
</dbReference>
<evidence type="ECO:0000256" key="12">
    <source>
        <dbReference type="ARBA" id="ARBA00029811"/>
    </source>
</evidence>
<dbReference type="Pfam" id="PF17900">
    <property type="entry name" value="Peptidase_M1_N"/>
    <property type="match status" value="1"/>
</dbReference>
<comment type="catalytic activity">
    <reaction evidence="1">
        <text>Release of an N-terminal amino acid, Xaa-|-Yaa- from a peptide, amide or arylamide. Xaa is preferably Ala, but may be most amino acids including Pro (slow action). When a terminal hydrophobic residue is followed by a prolyl residue, the two may be released as an intact Xaa-Pro dipeptide.</text>
        <dbReference type="EC" id="3.4.11.2"/>
    </reaction>
</comment>
<dbReference type="MEROPS" id="M01.009"/>
<feature type="region of interest" description="Disordered" evidence="14">
    <location>
        <begin position="185"/>
        <end position="205"/>
    </location>
</feature>
<dbReference type="SUPFAM" id="SSF63737">
    <property type="entry name" value="Leukotriene A4 hydrolase N-terminal domain"/>
    <property type="match status" value="1"/>
</dbReference>
<keyword evidence="10" id="KW-0862">Zinc</keyword>
<evidence type="ECO:0000256" key="14">
    <source>
        <dbReference type="SAM" id="MobiDB-lite"/>
    </source>
</evidence>
<evidence type="ECO:0000256" key="8">
    <source>
        <dbReference type="ARBA" id="ARBA00022723"/>
    </source>
</evidence>
<dbReference type="FunFam" id="1.10.390.10:FF:000004">
    <property type="entry name" value="Aminopeptidase N"/>
    <property type="match status" value="1"/>
</dbReference>
<dbReference type="HOGENOM" id="CLU_007335_2_0_11"/>
<evidence type="ECO:0000256" key="10">
    <source>
        <dbReference type="ARBA" id="ARBA00022833"/>
    </source>
</evidence>
<organism evidence="18 19">
    <name type="scientific">Paenarthrobacter aurescens (strain TC1)</name>
    <dbReference type="NCBI Taxonomy" id="290340"/>
    <lineage>
        <taxon>Bacteria</taxon>
        <taxon>Bacillati</taxon>
        <taxon>Actinomycetota</taxon>
        <taxon>Actinomycetes</taxon>
        <taxon>Micrococcales</taxon>
        <taxon>Micrococcaceae</taxon>
        <taxon>Paenarthrobacter</taxon>
    </lineage>
</organism>
<feature type="region of interest" description="Disordered" evidence="14">
    <location>
        <begin position="81"/>
        <end position="153"/>
    </location>
</feature>
<evidence type="ECO:0000313" key="18">
    <source>
        <dbReference type="EMBL" id="ABM07759.1"/>
    </source>
</evidence>
<accession>A1R7A8</accession>
<evidence type="ECO:0000256" key="6">
    <source>
        <dbReference type="ARBA" id="ARBA00022438"/>
    </source>
</evidence>
<dbReference type="Gene3D" id="1.10.390.10">
    <property type="entry name" value="Neutral Protease Domain 2"/>
    <property type="match status" value="1"/>
</dbReference>
<dbReference type="GO" id="GO:0005615">
    <property type="term" value="C:extracellular space"/>
    <property type="evidence" value="ECO:0007669"/>
    <property type="project" value="TreeGrafter"/>
</dbReference>
<keyword evidence="9 18" id="KW-0378">Hydrolase</keyword>
<feature type="compositionally biased region" description="Basic and acidic residues" evidence="14">
    <location>
        <begin position="227"/>
        <end position="242"/>
    </location>
</feature>
<dbReference type="EMBL" id="CP000474">
    <property type="protein sequence ID" value="ABM07759.1"/>
    <property type="molecule type" value="Genomic_DNA"/>
</dbReference>
<dbReference type="GO" id="GO:0016020">
    <property type="term" value="C:membrane"/>
    <property type="evidence" value="ECO:0007669"/>
    <property type="project" value="TreeGrafter"/>
</dbReference>
<dbReference type="GO" id="GO:0042277">
    <property type="term" value="F:peptide binding"/>
    <property type="evidence" value="ECO:0007669"/>
    <property type="project" value="TreeGrafter"/>
</dbReference>
<sequence length="1229" mass="134729">MLGRSLAVGPVRGPVENPGEFVRGRVGPCTECHPASVKFPYDDGRAAADQHCGCVVVMPPPPPAIICGLYVSGGCRSDVDGGYRQDAHDPAGEHLQPSPVRPHPREQEPCTNQRCHCHQGTEPWDRHRYQRSGEQRRHDDHDEHRAPGMHPEAEGVAGKIGVFQKAQLFLEGDIIFPCPSRVRFESEHHDDTQGHGGTTAHGQHDRVNVGLSGIRQPGLAHQAGRQHRGDEQAHHEAHAHHDAPHHHRPGNRNSLKEDRPTAENDEAGAAGYIGTVRREGRPAVGVPHHGYRVGEIVAQHLGAHHEPDGKQQRKGNRKPQCAEIESVPERCHNPTLLRGATLWCSLLAFPAWSERMASHQRPAMTDRPSQNLRRHHLPGLNLTREEAANRAELLNVESYNVTLDLTQGAETFGSTTVVKFSAAPGSSTFIDAITAAVHSVTLNGTDLDPAEVSDGVRIQLPDLAADNELVVVADAPYMNTGEGLHRFVDPVDGEVYLYTQFEVPDSRRMFAVFEQPDLKASFTFTVTAPSHWDVISNSPTPVPSETAPGEDGGARSVWEFTPTPRLSSYVTALIAGPYQSVRAEVTSSDGRVIPLGVFARKSLMQYLDADNIFELTRQGFEFFEAQFGFPYPFEKYDQLFVPEFNAGAMENAGAVTILEGYVFRGKVTGAQIERRAITVLHELAHMWFGDLVTMRWWNDLWLNESFAEYMSHLAAVENTEFDRAWTTFASVEKSWAYKQDQLPTTHPIFAEINNLEDVEVNFDGITYAKGASVLRQLVAWVGPEQFMAGVRTYFAKHAWKNTELADLMVELEAASGRDLDAWGKLWLETAGVNTLAPELTVDADGTITDFAILQTAIDEQPTLRPHRLAVGFYTLSGEGKLERTHREELDVDGPRTEVPALAGLSRPDLILLNDDDLAYAKVRLDEHSLATAKAHLKDFAASLPRTLVWGSAWDAARDGETPARGYVELILANIASETDSSVILVQLRQLATTLTYYVAAEHKLASTIAAADTLWELASSAAAGSDAQLQFAKSFAQLARSAGQFDLIQALLEGTETLQGLTIDQDMRWELLTALVAGGRQDQARIDEELARDNTSNGQNAAALATAAIPTPEAKAAAWDSIVVKGDLSNALQASAVAGFMRVADTALLEPFAEKYFEAVPGIVEERTHALAQQIVVGLYPAQLTTQATVDRTDEFLAGLPEESAALRRMMLENRDGVARALRARAADV</sequence>